<comment type="similarity">
    <text evidence="1">Belongs to the 'phage' integrase family.</text>
</comment>
<keyword evidence="2" id="KW-0229">DNA integration</keyword>
<dbReference type="PANTHER" id="PTHR30629:SF2">
    <property type="entry name" value="PROPHAGE INTEGRASE INTS-RELATED"/>
    <property type="match status" value="1"/>
</dbReference>
<name>A0A7W6FR51_9SPHN</name>
<dbReference type="SUPFAM" id="SSF56349">
    <property type="entry name" value="DNA breaking-rejoining enzymes"/>
    <property type="match status" value="1"/>
</dbReference>
<dbReference type="InterPro" id="IPR011010">
    <property type="entry name" value="DNA_brk_join_enz"/>
</dbReference>
<accession>A0A7W6FR51</accession>
<dbReference type="GO" id="GO:0006310">
    <property type="term" value="P:DNA recombination"/>
    <property type="evidence" value="ECO:0007669"/>
    <property type="project" value="UniProtKB-KW"/>
</dbReference>
<dbReference type="InterPro" id="IPR002104">
    <property type="entry name" value="Integrase_catalytic"/>
</dbReference>
<feature type="domain" description="Tyr recombinase" evidence="6">
    <location>
        <begin position="155"/>
        <end position="325"/>
    </location>
</feature>
<organism evidence="8 9">
    <name type="scientific">Sphingobium jiangsuense</name>
    <dbReference type="NCBI Taxonomy" id="870476"/>
    <lineage>
        <taxon>Bacteria</taxon>
        <taxon>Pseudomonadati</taxon>
        <taxon>Pseudomonadota</taxon>
        <taxon>Alphaproteobacteria</taxon>
        <taxon>Sphingomonadales</taxon>
        <taxon>Sphingomonadaceae</taxon>
        <taxon>Sphingobium</taxon>
    </lineage>
</organism>
<keyword evidence="3 5" id="KW-0238">DNA-binding</keyword>
<dbReference type="InterPro" id="IPR010998">
    <property type="entry name" value="Integrase_recombinase_N"/>
</dbReference>
<evidence type="ECO:0000256" key="3">
    <source>
        <dbReference type="ARBA" id="ARBA00023125"/>
    </source>
</evidence>
<dbReference type="GO" id="GO:0003677">
    <property type="term" value="F:DNA binding"/>
    <property type="evidence" value="ECO:0007669"/>
    <property type="project" value="UniProtKB-UniRule"/>
</dbReference>
<evidence type="ECO:0000259" key="6">
    <source>
        <dbReference type="PROSITE" id="PS51898"/>
    </source>
</evidence>
<evidence type="ECO:0000256" key="4">
    <source>
        <dbReference type="ARBA" id="ARBA00023172"/>
    </source>
</evidence>
<feature type="domain" description="Core-binding (CB)" evidence="7">
    <location>
        <begin position="62"/>
        <end position="141"/>
    </location>
</feature>
<evidence type="ECO:0000256" key="5">
    <source>
        <dbReference type="PROSITE-ProRule" id="PRU01248"/>
    </source>
</evidence>
<dbReference type="Gene3D" id="1.10.150.130">
    <property type="match status" value="1"/>
</dbReference>
<keyword evidence="9" id="KW-1185">Reference proteome</keyword>
<dbReference type="Pfam" id="PF00589">
    <property type="entry name" value="Phage_integrase"/>
    <property type="match status" value="1"/>
</dbReference>
<dbReference type="Gene3D" id="1.10.443.10">
    <property type="entry name" value="Intergrase catalytic core"/>
    <property type="match status" value="1"/>
</dbReference>
<dbReference type="PROSITE" id="PS51900">
    <property type="entry name" value="CB"/>
    <property type="match status" value="1"/>
</dbReference>
<dbReference type="PROSITE" id="PS51898">
    <property type="entry name" value="TYR_RECOMBINASE"/>
    <property type="match status" value="1"/>
</dbReference>
<dbReference type="PANTHER" id="PTHR30629">
    <property type="entry name" value="PROPHAGE INTEGRASE"/>
    <property type="match status" value="1"/>
</dbReference>
<dbReference type="AlphaFoldDB" id="A0A7W6FR51"/>
<gene>
    <name evidence="8" type="ORF">GGR43_003377</name>
</gene>
<dbReference type="InterPro" id="IPR044068">
    <property type="entry name" value="CB"/>
</dbReference>
<dbReference type="InterPro" id="IPR013762">
    <property type="entry name" value="Integrase-like_cat_sf"/>
</dbReference>
<reference evidence="8 9" key="1">
    <citation type="submission" date="2020-08" db="EMBL/GenBank/DDBJ databases">
        <title>Genomic Encyclopedia of Type Strains, Phase IV (KMG-IV): sequencing the most valuable type-strain genomes for metagenomic binning, comparative biology and taxonomic classification.</title>
        <authorList>
            <person name="Goeker M."/>
        </authorList>
    </citation>
    <scope>NUCLEOTIDE SEQUENCE [LARGE SCALE GENOMIC DNA]</scope>
    <source>
        <strain evidence="8 9">DSM 26189</strain>
    </source>
</reference>
<evidence type="ECO:0000313" key="8">
    <source>
        <dbReference type="EMBL" id="MBB3927645.1"/>
    </source>
</evidence>
<sequence length="335" mass="37815">MAYLKRVKARGKVYGYFDTGQKDDRGRRIYAPLGPISDPAFGAKYAAMLGHRTRRQSVSSLMSTAGLVDLYQKSQHYKKKSDGTRRVYDIYLNAFLRQLPTAPAGEVERRDVVTIIDKMADRPGAANLQLATIKALYAWGRERGHVTNDPCKDIGLMDVGEHQPWPEWLLDRALQADDATVRLAVHLLYYTAQRIGDVVKMRWADVDRGTISIRQQKTRKDMSIPIHQRLADEMDRVPRAGLFILMQATGKPFSPDRLRDIISAWVKAQTNERFIPHGLRKNAVNALLECGCSIAETSAISGQSLQVVEHYAKGRNQKRLADSAVIKWQGGRRTK</sequence>
<evidence type="ECO:0000259" key="7">
    <source>
        <dbReference type="PROSITE" id="PS51900"/>
    </source>
</evidence>
<protein>
    <submittedName>
        <fullName evidence="8">Integrase</fullName>
    </submittedName>
</protein>
<comment type="caution">
    <text evidence="8">The sequence shown here is derived from an EMBL/GenBank/DDBJ whole genome shotgun (WGS) entry which is preliminary data.</text>
</comment>
<evidence type="ECO:0000256" key="1">
    <source>
        <dbReference type="ARBA" id="ARBA00008857"/>
    </source>
</evidence>
<dbReference type="Proteomes" id="UP000571950">
    <property type="component" value="Unassembled WGS sequence"/>
</dbReference>
<keyword evidence="4" id="KW-0233">DNA recombination</keyword>
<proteinExistence type="inferred from homology"/>
<dbReference type="InterPro" id="IPR050808">
    <property type="entry name" value="Phage_Integrase"/>
</dbReference>
<dbReference type="GO" id="GO:0015074">
    <property type="term" value="P:DNA integration"/>
    <property type="evidence" value="ECO:0007669"/>
    <property type="project" value="UniProtKB-KW"/>
</dbReference>
<evidence type="ECO:0000313" key="9">
    <source>
        <dbReference type="Proteomes" id="UP000571950"/>
    </source>
</evidence>
<dbReference type="EMBL" id="JACIDT010000013">
    <property type="protein sequence ID" value="MBB3927645.1"/>
    <property type="molecule type" value="Genomic_DNA"/>
</dbReference>
<evidence type="ECO:0000256" key="2">
    <source>
        <dbReference type="ARBA" id="ARBA00022908"/>
    </source>
</evidence>